<dbReference type="Proteomes" id="UP001163828">
    <property type="component" value="Unassembled WGS sequence"/>
</dbReference>
<comment type="caution">
    <text evidence="2">The sequence shown here is derived from an EMBL/GenBank/DDBJ whole genome shotgun (WGS) entry which is preliminary data.</text>
</comment>
<feature type="compositionally biased region" description="Polar residues" evidence="1">
    <location>
        <begin position="369"/>
        <end position="389"/>
    </location>
</feature>
<protein>
    <submittedName>
        <fullName evidence="2">Uncharacterized protein</fullName>
    </submittedName>
</protein>
<name>A0ABQ8Q463_9AGAR</name>
<feature type="region of interest" description="Disordered" evidence="1">
    <location>
        <begin position="348"/>
        <end position="408"/>
    </location>
</feature>
<keyword evidence="3" id="KW-1185">Reference proteome</keyword>
<feature type="region of interest" description="Disordered" evidence="1">
    <location>
        <begin position="599"/>
        <end position="644"/>
    </location>
</feature>
<evidence type="ECO:0000256" key="1">
    <source>
        <dbReference type="SAM" id="MobiDB-lite"/>
    </source>
</evidence>
<reference evidence="2" key="1">
    <citation type="submission" date="2022-08" db="EMBL/GenBank/DDBJ databases">
        <authorList>
            <consortium name="DOE Joint Genome Institute"/>
            <person name="Min B."/>
            <person name="Riley R."/>
            <person name="Sierra-Patev S."/>
            <person name="Naranjo-Ortiz M."/>
            <person name="Looney B."/>
            <person name="Konkel Z."/>
            <person name="Slot J.C."/>
            <person name="Sakamoto Y."/>
            <person name="Steenwyk J.L."/>
            <person name="Rokas A."/>
            <person name="Carro J."/>
            <person name="Camarero S."/>
            <person name="Ferreira P."/>
            <person name="Molpeceres G."/>
            <person name="Ruiz-Duenas F.J."/>
            <person name="Serrano A."/>
            <person name="Henrissat B."/>
            <person name="Drula E."/>
            <person name="Hughes K.W."/>
            <person name="Mata J.L."/>
            <person name="Ishikawa N.K."/>
            <person name="Vargas-Isla R."/>
            <person name="Ushijima S."/>
            <person name="Smith C.A."/>
            <person name="Ahrendt S."/>
            <person name="Andreopoulos W."/>
            <person name="He G."/>
            <person name="Labutti K."/>
            <person name="Lipzen A."/>
            <person name="Ng V."/>
            <person name="Sandor L."/>
            <person name="Barry K."/>
            <person name="Martinez A.T."/>
            <person name="Xiao Y."/>
            <person name="Gibbons J.G."/>
            <person name="Terashima K."/>
            <person name="Hibbett D.S."/>
            <person name="Grigoriev I.V."/>
        </authorList>
    </citation>
    <scope>NUCLEOTIDE SEQUENCE</scope>
    <source>
        <strain evidence="2">TFB10827</strain>
    </source>
</reference>
<feature type="region of interest" description="Disordered" evidence="1">
    <location>
        <begin position="424"/>
        <end position="444"/>
    </location>
</feature>
<sequence length="666" mass="70616">MFLSATQLVCTIINISYWVNLCNGVPLLHRPRRPSDYSSTGSRPPRFPVPLVIRDNVNSTSRNVTTSMTSTIRDDVQSMLELIGPDAESRFVNLNIPTAFGANDPVQSNQDLSQLVDRAFLPGQVKSGNSGWVNTYVQCLIDVANTLPGLDNQTALIDGYFNAMRALAPAQAKLVDAYKVAKNESTTNIGVQLSSGRLIDALTMQTVDEWATSAFNGSGSEESQSGFDSKDYKNYLSLNASYTSFLAKYNKLETANKIASEGWLLREMINQSPAIFNLSMITAGDPSSTSAQYSPAWSATIINTTSVAVSNIGQNLNDGLHDGTTNSTTYATSINSEAPVSTSVSFSSTAASNSASPSPVPSNVESSSGTIPQSPTLTSTISPTVTATGSARRSKFRRSRRLPRSHLQRRALAASNALLLAASAGGSSSGETTPAHAKTPGIKDASFSGMEQVASAADSASEPDIENVSFAPLSSTTTQTSFSSSTTSVTGFPSKNASDPLSGIPDIPLQTTASLFAMSLQEGAWSNNRADFLQFIAQYHPDIYQKYFGNGTTGDGSLGKHWTHIFLLVTVKANSTEIETSQVVGMVYNVLPGLTTPQPSVDANSSRLDAGSTGVAGSTNQTFDDNSSTNSDDSTDTSSGKITSGLGRRSIRAMIIRLLTLSRMNN</sequence>
<feature type="compositionally biased region" description="Basic residues" evidence="1">
    <location>
        <begin position="392"/>
        <end position="408"/>
    </location>
</feature>
<accession>A0ABQ8Q463</accession>
<organism evidence="2 3">
    <name type="scientific">Lentinula boryana</name>
    <dbReference type="NCBI Taxonomy" id="40481"/>
    <lineage>
        <taxon>Eukaryota</taxon>
        <taxon>Fungi</taxon>
        <taxon>Dikarya</taxon>
        <taxon>Basidiomycota</taxon>
        <taxon>Agaricomycotina</taxon>
        <taxon>Agaricomycetes</taxon>
        <taxon>Agaricomycetidae</taxon>
        <taxon>Agaricales</taxon>
        <taxon>Marasmiineae</taxon>
        <taxon>Omphalotaceae</taxon>
        <taxon>Lentinula</taxon>
    </lineage>
</organism>
<dbReference type="EMBL" id="MU790760">
    <property type="protein sequence ID" value="KAJ3993519.1"/>
    <property type="molecule type" value="Genomic_DNA"/>
</dbReference>
<proteinExistence type="predicted"/>
<evidence type="ECO:0000313" key="2">
    <source>
        <dbReference type="EMBL" id="KAJ3993519.1"/>
    </source>
</evidence>
<evidence type="ECO:0000313" key="3">
    <source>
        <dbReference type="Proteomes" id="UP001163828"/>
    </source>
</evidence>
<feature type="compositionally biased region" description="Low complexity" evidence="1">
    <location>
        <begin position="618"/>
        <end position="639"/>
    </location>
</feature>
<gene>
    <name evidence="2" type="ORF">F5050DRAFT_1781307</name>
</gene>
<feature type="compositionally biased region" description="Low complexity" evidence="1">
    <location>
        <begin position="348"/>
        <end position="368"/>
    </location>
</feature>